<dbReference type="AlphaFoldDB" id="A0AAE0LFK1"/>
<reference evidence="1 2" key="1">
    <citation type="journal article" date="2015" name="Genome Biol. Evol.">
        <title>Comparative Genomics of a Bacterivorous Green Alga Reveals Evolutionary Causalities and Consequences of Phago-Mixotrophic Mode of Nutrition.</title>
        <authorList>
            <person name="Burns J.A."/>
            <person name="Paasch A."/>
            <person name="Narechania A."/>
            <person name="Kim E."/>
        </authorList>
    </citation>
    <scope>NUCLEOTIDE SEQUENCE [LARGE SCALE GENOMIC DNA]</scope>
    <source>
        <strain evidence="1 2">PLY_AMNH</strain>
    </source>
</reference>
<evidence type="ECO:0000313" key="1">
    <source>
        <dbReference type="EMBL" id="KAK3283591.1"/>
    </source>
</evidence>
<gene>
    <name evidence="1" type="ORF">CYMTET_8722</name>
</gene>
<dbReference type="Proteomes" id="UP001190700">
    <property type="component" value="Unassembled WGS sequence"/>
</dbReference>
<comment type="caution">
    <text evidence="1">The sequence shown here is derived from an EMBL/GenBank/DDBJ whole genome shotgun (WGS) entry which is preliminary data.</text>
</comment>
<accession>A0AAE0LFK1</accession>
<protein>
    <submittedName>
        <fullName evidence="1">Uncharacterized protein</fullName>
    </submittedName>
</protein>
<dbReference type="EMBL" id="LGRX02002708">
    <property type="protein sequence ID" value="KAK3283591.1"/>
    <property type="molecule type" value="Genomic_DNA"/>
</dbReference>
<keyword evidence="2" id="KW-1185">Reference proteome</keyword>
<evidence type="ECO:0000313" key="2">
    <source>
        <dbReference type="Proteomes" id="UP001190700"/>
    </source>
</evidence>
<proteinExistence type="predicted"/>
<organism evidence="1 2">
    <name type="scientific">Cymbomonas tetramitiformis</name>
    <dbReference type="NCBI Taxonomy" id="36881"/>
    <lineage>
        <taxon>Eukaryota</taxon>
        <taxon>Viridiplantae</taxon>
        <taxon>Chlorophyta</taxon>
        <taxon>Pyramimonadophyceae</taxon>
        <taxon>Pyramimonadales</taxon>
        <taxon>Pyramimonadaceae</taxon>
        <taxon>Cymbomonas</taxon>
    </lineage>
</organism>
<sequence length="167" mass="17813">MPVLSSDLYLPRPRPWHARLSPADSAIAACAARSVGSPDVPGGSWRQGEDYYDDLHAGVWSLVQVDLQDASGVQPAARRLTIASSIKHVTCGCLVHELLLPRAIVHTMNDIVNRTPCMSGSSSITRVAVEHLLCTHLVLSLAPCAAVYSAETEGASDKARDDVDDGD</sequence>
<name>A0AAE0LFK1_9CHLO</name>